<reference evidence="2" key="1">
    <citation type="journal article" date="2020" name="Nature">
        <title>Giant virus diversity and host interactions through global metagenomics.</title>
        <authorList>
            <person name="Schulz F."/>
            <person name="Roux S."/>
            <person name="Paez-Espino D."/>
            <person name="Jungbluth S."/>
            <person name="Walsh D.A."/>
            <person name="Denef V.J."/>
            <person name="McMahon K.D."/>
            <person name="Konstantinidis K.T."/>
            <person name="Eloe-Fadrosh E.A."/>
            <person name="Kyrpides N.C."/>
            <person name="Woyke T."/>
        </authorList>
    </citation>
    <scope>NUCLEOTIDE SEQUENCE</scope>
    <source>
        <strain evidence="2">GVMAG-M-3300023174-107</strain>
    </source>
</reference>
<accession>A0A6C0D3F8</accession>
<organism evidence="2">
    <name type="scientific">viral metagenome</name>
    <dbReference type="NCBI Taxonomy" id="1070528"/>
    <lineage>
        <taxon>unclassified sequences</taxon>
        <taxon>metagenomes</taxon>
        <taxon>organismal metagenomes</taxon>
    </lineage>
</organism>
<dbReference type="AlphaFoldDB" id="A0A6C0D3F8"/>
<feature type="compositionally biased region" description="Polar residues" evidence="1">
    <location>
        <begin position="118"/>
        <end position="134"/>
    </location>
</feature>
<proteinExistence type="predicted"/>
<sequence>MNKTKIKNRRKSKTRNRTKKFKGGFLASLSSMFGSSKVSENFKEFLKNKNISDDIQKVYDAKNKEESTFNTALSTLKGKMTKLTELIREIENEQTAEYNNKSTKNPLLGNSYKEPAKTNPNAAQPNAVQMNARQIPNPAKPNPPTKI</sequence>
<name>A0A6C0D3F8_9ZZZZ</name>
<feature type="compositionally biased region" description="Pro residues" evidence="1">
    <location>
        <begin position="138"/>
        <end position="147"/>
    </location>
</feature>
<feature type="region of interest" description="Disordered" evidence="1">
    <location>
        <begin position="94"/>
        <end position="147"/>
    </location>
</feature>
<evidence type="ECO:0000256" key="1">
    <source>
        <dbReference type="SAM" id="MobiDB-lite"/>
    </source>
</evidence>
<evidence type="ECO:0000313" key="2">
    <source>
        <dbReference type="EMBL" id="QHT10634.1"/>
    </source>
</evidence>
<dbReference type="EMBL" id="MN739523">
    <property type="protein sequence ID" value="QHT10634.1"/>
    <property type="molecule type" value="Genomic_DNA"/>
</dbReference>
<feature type="compositionally biased region" description="Polar residues" evidence="1">
    <location>
        <begin position="94"/>
        <end position="105"/>
    </location>
</feature>
<protein>
    <submittedName>
        <fullName evidence="2">Uncharacterized protein</fullName>
    </submittedName>
</protein>